<evidence type="ECO:0000256" key="6">
    <source>
        <dbReference type="RuleBase" id="RU000716"/>
    </source>
</evidence>
<dbReference type="Gene3D" id="1.10.10.10">
    <property type="entry name" value="Winged helix-like DNA-binding domain superfamily/Winged helix DNA-binding domain"/>
    <property type="match status" value="1"/>
</dbReference>
<feature type="transmembrane region" description="Helical" evidence="7">
    <location>
        <begin position="367"/>
        <end position="384"/>
    </location>
</feature>
<evidence type="ECO:0000313" key="10">
    <source>
        <dbReference type="EMBL" id="MFC3156913.1"/>
    </source>
</evidence>
<dbReference type="PROSITE" id="PS01063">
    <property type="entry name" value="SIGMA70_ECF"/>
    <property type="match status" value="1"/>
</dbReference>
<feature type="transmembrane region" description="Helical" evidence="7">
    <location>
        <begin position="237"/>
        <end position="257"/>
    </location>
</feature>
<feature type="transmembrane region" description="Helical" evidence="7">
    <location>
        <begin position="277"/>
        <end position="298"/>
    </location>
</feature>
<keyword evidence="5 6" id="KW-0804">Transcription</keyword>
<keyword evidence="7" id="KW-0812">Transmembrane</keyword>
<keyword evidence="11" id="KW-1185">Reference proteome</keyword>
<keyword evidence="3 6" id="KW-0731">Sigma factor</keyword>
<dbReference type="InterPro" id="IPR014284">
    <property type="entry name" value="RNA_pol_sigma-70_dom"/>
</dbReference>
<protein>
    <recommendedName>
        <fullName evidence="6">RNA polymerase sigma factor</fullName>
    </recommendedName>
</protein>
<reference evidence="11" key="1">
    <citation type="journal article" date="2019" name="Int. J. Syst. Evol. Microbiol.">
        <title>The Global Catalogue of Microorganisms (GCM) 10K type strain sequencing project: providing services to taxonomists for standard genome sequencing and annotation.</title>
        <authorList>
            <consortium name="The Broad Institute Genomics Platform"/>
            <consortium name="The Broad Institute Genome Sequencing Center for Infectious Disease"/>
            <person name="Wu L."/>
            <person name="Ma J."/>
        </authorList>
    </citation>
    <scope>NUCLEOTIDE SEQUENCE [LARGE SCALE GENOMIC DNA]</scope>
    <source>
        <strain evidence="11">KCTC 52141</strain>
    </source>
</reference>
<keyword evidence="4 6" id="KW-0238">DNA-binding</keyword>
<dbReference type="InterPro" id="IPR039425">
    <property type="entry name" value="RNA_pol_sigma-70-like"/>
</dbReference>
<keyword evidence="7" id="KW-1133">Transmembrane helix</keyword>
<dbReference type="NCBIfam" id="TIGR02937">
    <property type="entry name" value="sigma70-ECF"/>
    <property type="match status" value="1"/>
</dbReference>
<dbReference type="RefSeq" id="WP_382418384.1">
    <property type="nucleotide sequence ID" value="NZ_AP031500.1"/>
</dbReference>
<feature type="transmembrane region" description="Helical" evidence="7">
    <location>
        <begin position="507"/>
        <end position="524"/>
    </location>
</feature>
<organism evidence="10 11">
    <name type="scientific">Gilvimarinus japonicus</name>
    <dbReference type="NCBI Taxonomy" id="1796469"/>
    <lineage>
        <taxon>Bacteria</taxon>
        <taxon>Pseudomonadati</taxon>
        <taxon>Pseudomonadota</taxon>
        <taxon>Gammaproteobacteria</taxon>
        <taxon>Cellvibrionales</taxon>
        <taxon>Cellvibrionaceae</taxon>
        <taxon>Gilvimarinus</taxon>
    </lineage>
</organism>
<feature type="transmembrane region" description="Helical" evidence="7">
    <location>
        <begin position="404"/>
        <end position="424"/>
    </location>
</feature>
<proteinExistence type="inferred from homology"/>
<dbReference type="Proteomes" id="UP001595548">
    <property type="component" value="Unassembled WGS sequence"/>
</dbReference>
<name>A0ABV7HVX2_9GAMM</name>
<dbReference type="Gene3D" id="1.10.1740.10">
    <property type="match status" value="1"/>
</dbReference>
<evidence type="ECO:0000259" key="8">
    <source>
        <dbReference type="Pfam" id="PF04542"/>
    </source>
</evidence>
<gene>
    <name evidence="10" type="ORF">ACFOEB_17015</name>
</gene>
<evidence type="ECO:0000256" key="4">
    <source>
        <dbReference type="ARBA" id="ARBA00023125"/>
    </source>
</evidence>
<dbReference type="PANTHER" id="PTHR43133:SF51">
    <property type="entry name" value="RNA POLYMERASE SIGMA FACTOR"/>
    <property type="match status" value="1"/>
</dbReference>
<evidence type="ECO:0000256" key="3">
    <source>
        <dbReference type="ARBA" id="ARBA00023082"/>
    </source>
</evidence>
<dbReference type="SUPFAM" id="SSF88659">
    <property type="entry name" value="Sigma3 and sigma4 domains of RNA polymerase sigma factors"/>
    <property type="match status" value="1"/>
</dbReference>
<dbReference type="InterPro" id="IPR000838">
    <property type="entry name" value="RNA_pol_sigma70_ECF_CS"/>
</dbReference>
<feature type="transmembrane region" description="Helical" evidence="7">
    <location>
        <begin position="431"/>
        <end position="453"/>
    </location>
</feature>
<dbReference type="InterPro" id="IPR013325">
    <property type="entry name" value="RNA_pol_sigma_r2"/>
</dbReference>
<dbReference type="SUPFAM" id="SSF88946">
    <property type="entry name" value="Sigma2 domain of RNA polymerase sigma factors"/>
    <property type="match status" value="1"/>
</dbReference>
<feature type="domain" description="RNA polymerase sigma factor 70 region 4 type 2" evidence="9">
    <location>
        <begin position="131"/>
        <end position="182"/>
    </location>
</feature>
<keyword evidence="2 6" id="KW-0805">Transcription regulation</keyword>
<dbReference type="Pfam" id="PF04542">
    <property type="entry name" value="Sigma70_r2"/>
    <property type="match status" value="1"/>
</dbReference>
<evidence type="ECO:0000256" key="7">
    <source>
        <dbReference type="SAM" id="Phobius"/>
    </source>
</evidence>
<comment type="caution">
    <text evidence="10">The sequence shown here is derived from an EMBL/GenBank/DDBJ whole genome shotgun (WGS) entry which is preliminary data.</text>
</comment>
<accession>A0ABV7HVX2</accession>
<dbReference type="InterPro" id="IPR013324">
    <property type="entry name" value="RNA_pol_sigma_r3/r4-like"/>
</dbReference>
<keyword evidence="7" id="KW-0472">Membrane</keyword>
<dbReference type="PANTHER" id="PTHR43133">
    <property type="entry name" value="RNA POLYMERASE ECF-TYPE SIGMA FACTO"/>
    <property type="match status" value="1"/>
</dbReference>
<comment type="similarity">
    <text evidence="1 6">Belongs to the sigma-70 factor family. ECF subfamily.</text>
</comment>
<feature type="domain" description="RNA polymerase sigma-70 region 2" evidence="8">
    <location>
        <begin position="34"/>
        <end position="100"/>
    </location>
</feature>
<dbReference type="Pfam" id="PF08281">
    <property type="entry name" value="Sigma70_r4_2"/>
    <property type="match status" value="1"/>
</dbReference>
<dbReference type="EMBL" id="JBHRTL010000031">
    <property type="protein sequence ID" value="MFC3156913.1"/>
    <property type="molecule type" value="Genomic_DNA"/>
</dbReference>
<dbReference type="InterPro" id="IPR013249">
    <property type="entry name" value="RNA_pol_sigma70_r4_t2"/>
</dbReference>
<sequence>MGLLKKRVNYKESADTNLVLASIGGDRDAFGEIVGRYQSLLCSLAYSAVGDLKHSEDIAQETFVEAWRKLDTLSDPAKLKAWLCGILRFKISRYRRKETRHAPQPTDELHEQVAEHSRVDDVVIQEQEQALLWQALQQLPETYREPLVLFYREQQSVEHVAAELELSEDAVKQRLSRGRKALQKAMITFVQDTLAKSKPGAPFTMAVLLAISTISAPKAKAALFSAGVAHTGNAIKWGSLLTVMASFSGVIGSFFSVRASLAQSRTERERRATLKIVALYFLVAAVFVAGMFLLKYVALASTAYQSLYALGSQLMVFGFIAAYLALLTHMLISQPRLRAQERQRQPEAFLAEYDQVNSKRREYKSRLSLFGIPIIHVKLGLPELHEKPAFGWIAGGDRAYGLVFAWGGLAVAPISVGIVSLGVITVGALGFGVLAAGTVAVGVIGFGASAIAYKAYGSLSALGWESAWSGSFAIAKDAAIGPIPFATLTNSEPAADIVQLTALSQNHLWVLGAMSILVITPAVWHSNMVRKRIAEQHNNAE</sequence>
<dbReference type="InterPro" id="IPR036388">
    <property type="entry name" value="WH-like_DNA-bd_sf"/>
</dbReference>
<evidence type="ECO:0000256" key="1">
    <source>
        <dbReference type="ARBA" id="ARBA00010641"/>
    </source>
</evidence>
<evidence type="ECO:0000256" key="2">
    <source>
        <dbReference type="ARBA" id="ARBA00023015"/>
    </source>
</evidence>
<feature type="transmembrane region" description="Helical" evidence="7">
    <location>
        <begin position="310"/>
        <end position="332"/>
    </location>
</feature>
<evidence type="ECO:0000313" key="11">
    <source>
        <dbReference type="Proteomes" id="UP001595548"/>
    </source>
</evidence>
<dbReference type="InterPro" id="IPR007627">
    <property type="entry name" value="RNA_pol_sigma70_r2"/>
</dbReference>
<dbReference type="CDD" id="cd06171">
    <property type="entry name" value="Sigma70_r4"/>
    <property type="match status" value="1"/>
</dbReference>
<evidence type="ECO:0000259" key="9">
    <source>
        <dbReference type="Pfam" id="PF08281"/>
    </source>
</evidence>
<evidence type="ECO:0000256" key="5">
    <source>
        <dbReference type="ARBA" id="ARBA00023163"/>
    </source>
</evidence>